<dbReference type="PANTHER" id="PTHR12001">
    <property type="entry name" value="GERANYLGERANYL PYROPHOSPHATE SYNTHASE"/>
    <property type="match status" value="1"/>
</dbReference>
<dbReference type="PROSITE" id="PS00723">
    <property type="entry name" value="POLYPRENYL_SYNTHASE_1"/>
    <property type="match status" value="1"/>
</dbReference>
<dbReference type="EMBL" id="VTZN01000086">
    <property type="protein sequence ID" value="KAA1249536.1"/>
    <property type="molecule type" value="Genomic_DNA"/>
</dbReference>
<name>A0A5B1BM70_MYCSI</name>
<dbReference type="GO" id="GO:0046872">
    <property type="term" value="F:metal ion binding"/>
    <property type="evidence" value="ECO:0007669"/>
    <property type="project" value="UniProtKB-KW"/>
</dbReference>
<evidence type="ECO:0000256" key="4">
    <source>
        <dbReference type="RuleBase" id="RU004466"/>
    </source>
</evidence>
<dbReference type="Gene3D" id="1.10.600.10">
    <property type="entry name" value="Farnesyl Diphosphate Synthase"/>
    <property type="match status" value="1"/>
</dbReference>
<dbReference type="AlphaFoldDB" id="A0A5B1BM70"/>
<evidence type="ECO:0000256" key="3">
    <source>
        <dbReference type="ARBA" id="ARBA00022842"/>
    </source>
</evidence>
<dbReference type="InterPro" id="IPR033749">
    <property type="entry name" value="Polyprenyl_synt_CS"/>
</dbReference>
<accession>A0A5B1BM70</accession>
<comment type="pathway">
    <text evidence="1">Isoprenoid biosynthesis.</text>
</comment>
<dbReference type="CDD" id="cd00685">
    <property type="entry name" value="Trans_IPPS_HT"/>
    <property type="match status" value="1"/>
</dbReference>
<comment type="similarity">
    <text evidence="4">Belongs to the FPP/GGPP synthase family.</text>
</comment>
<dbReference type="SFLD" id="SFLDS00005">
    <property type="entry name" value="Isoprenoid_Synthase_Type_I"/>
    <property type="match status" value="1"/>
</dbReference>
<evidence type="ECO:0000256" key="1">
    <source>
        <dbReference type="ARBA" id="ARBA00005128"/>
    </source>
</evidence>
<dbReference type="Proteomes" id="UP000324701">
    <property type="component" value="Unassembled WGS sequence"/>
</dbReference>
<dbReference type="GO" id="GO:0008299">
    <property type="term" value="P:isoprenoid biosynthetic process"/>
    <property type="evidence" value="ECO:0007669"/>
    <property type="project" value="InterPro"/>
</dbReference>
<proteinExistence type="inferred from homology"/>
<evidence type="ECO:0000256" key="2">
    <source>
        <dbReference type="ARBA" id="ARBA00022723"/>
    </source>
</evidence>
<keyword evidence="3" id="KW-0460">Magnesium</keyword>
<reference evidence="5 6" key="1">
    <citation type="submission" date="2019-09" db="EMBL/GenBank/DDBJ databases">
        <title>Report of infection by Mycobacterium simiae a patient suffering from pulmonary tuberculosis.</title>
        <authorList>
            <person name="Mohanty P.S."/>
            <person name="Bansal A.K."/>
            <person name="Singh H."/>
            <person name="Sharma S."/>
            <person name="Patil S.A."/>
            <person name="Upadhaya P."/>
            <person name="Singh P.K."/>
            <person name="Kumar D."/>
            <person name="Kumar S."/>
            <person name="Singh R.K."/>
            <person name="Chaudhary B."/>
        </authorList>
    </citation>
    <scope>NUCLEOTIDE SEQUENCE [LARGE SCALE GENOMIC DNA]</scope>
    <source>
        <strain evidence="5 6">JAL-560-SIM</strain>
    </source>
</reference>
<dbReference type="Pfam" id="PF00348">
    <property type="entry name" value="polyprenyl_synt"/>
    <property type="match status" value="1"/>
</dbReference>
<keyword evidence="4" id="KW-0808">Transferase</keyword>
<dbReference type="PANTHER" id="PTHR12001:SF86">
    <property type="entry name" value="GERANYLGERANYL DIPHOSPHATE SYNTHASE"/>
    <property type="match status" value="1"/>
</dbReference>
<protein>
    <submittedName>
        <fullName evidence="5">Polyprenyl synthetase family protein</fullName>
    </submittedName>
</protein>
<organism evidence="5 6">
    <name type="scientific">Mycobacterium simiae</name>
    <name type="common">Mycobacterium habana</name>
    <dbReference type="NCBI Taxonomy" id="1784"/>
    <lineage>
        <taxon>Bacteria</taxon>
        <taxon>Bacillati</taxon>
        <taxon>Actinomycetota</taxon>
        <taxon>Actinomycetes</taxon>
        <taxon>Mycobacteriales</taxon>
        <taxon>Mycobacteriaceae</taxon>
        <taxon>Mycobacterium</taxon>
        <taxon>Mycobacterium simiae complex</taxon>
    </lineage>
</organism>
<dbReference type="InterPro" id="IPR008949">
    <property type="entry name" value="Isoprenoid_synthase_dom_sf"/>
</dbReference>
<keyword evidence="6" id="KW-1185">Reference proteome</keyword>
<comment type="caution">
    <text evidence="5">The sequence shown here is derived from an EMBL/GenBank/DDBJ whole genome shotgun (WGS) entry which is preliminary data.</text>
</comment>
<sequence>MKSILDEARLLVEPMLHAVVEKLPAEILEVAGFHFGWCDIDGGKDPRAGGKAVRPALTFACARAVGGSVRPAVPAAAAVELVHNFSLLHDDIMDGDITRRHRPTAWAAFGVPRALLAGDALFVLAVDLISSGTAGQALRAALLQMCAGQSDDLAFENRADVALPQCIRMAENKTGALFSLACQLGALSAADDIALAEEYRKFGRHLGIGFQLIDDVLGIWGHESVTGKPVYSDLKSRKKSLPVVAALSSGTPAGRKLAALYQRTAVLSEHELGQAADLVEEAGGRAWAEAQAARYRANALEVLAAAEPEQRGAMELQALADLVTARMS</sequence>
<dbReference type="GO" id="GO:0004659">
    <property type="term" value="F:prenyltransferase activity"/>
    <property type="evidence" value="ECO:0007669"/>
    <property type="project" value="InterPro"/>
</dbReference>
<dbReference type="SUPFAM" id="SSF48576">
    <property type="entry name" value="Terpenoid synthases"/>
    <property type="match status" value="1"/>
</dbReference>
<dbReference type="InterPro" id="IPR000092">
    <property type="entry name" value="Polyprenyl_synt"/>
</dbReference>
<gene>
    <name evidence="5" type="ORF">F0Q45_14655</name>
</gene>
<dbReference type="OrthoDB" id="4497239at2"/>
<evidence type="ECO:0000313" key="6">
    <source>
        <dbReference type="Proteomes" id="UP000324701"/>
    </source>
</evidence>
<evidence type="ECO:0000313" key="5">
    <source>
        <dbReference type="EMBL" id="KAA1249536.1"/>
    </source>
</evidence>
<dbReference type="SFLD" id="SFLDG01017">
    <property type="entry name" value="Polyprenyl_Transferase_Like"/>
    <property type="match status" value="1"/>
</dbReference>
<dbReference type="PROSITE" id="PS00444">
    <property type="entry name" value="POLYPRENYL_SYNTHASE_2"/>
    <property type="match status" value="1"/>
</dbReference>
<keyword evidence="2" id="KW-0479">Metal-binding</keyword>